<proteinExistence type="predicted"/>
<protein>
    <submittedName>
        <fullName evidence="1">Uncharacterized protein</fullName>
    </submittedName>
</protein>
<evidence type="ECO:0000313" key="2">
    <source>
        <dbReference type="Proteomes" id="UP001183582"/>
    </source>
</evidence>
<dbReference type="AlphaFoldDB" id="A0AAJ2HIP4"/>
<sequence length="106" mass="11536">MQTIITARQATEGIRMTTLSKREQDRYRALAARAEDERYAPVEQMERLASRQSTTSEELDDLVRDVYALPASTTPAGATEGRATEGDLQEIIALGGAKPEGSPEPA</sequence>
<dbReference type="RefSeq" id="WP_310890594.1">
    <property type="nucleotide sequence ID" value="NZ_BAAAGR010000001.1"/>
</dbReference>
<accession>A0AAJ2HIP4</accession>
<dbReference type="GeneID" id="301457196"/>
<evidence type="ECO:0000313" key="1">
    <source>
        <dbReference type="EMBL" id="MDS0244611.1"/>
    </source>
</evidence>
<name>A0AAJ2HIP4_9MICO</name>
<gene>
    <name evidence="1" type="ORF">KZC50_03170</name>
</gene>
<organism evidence="1 2">
    <name type="scientific">Microbacterium aurantiacum</name>
    <dbReference type="NCBI Taxonomy" id="162393"/>
    <lineage>
        <taxon>Bacteria</taxon>
        <taxon>Bacillati</taxon>
        <taxon>Actinomycetota</taxon>
        <taxon>Actinomycetes</taxon>
        <taxon>Micrococcales</taxon>
        <taxon>Microbacteriaceae</taxon>
        <taxon>Microbacterium</taxon>
    </lineage>
</organism>
<comment type="caution">
    <text evidence="1">The sequence shown here is derived from an EMBL/GenBank/DDBJ whole genome shotgun (WGS) entry which is preliminary data.</text>
</comment>
<dbReference type="EMBL" id="JAHWXH010000001">
    <property type="protein sequence ID" value="MDS0244611.1"/>
    <property type="molecule type" value="Genomic_DNA"/>
</dbReference>
<dbReference type="Proteomes" id="UP001183582">
    <property type="component" value="Unassembled WGS sequence"/>
</dbReference>
<reference evidence="1 2" key="1">
    <citation type="submission" date="2021-06" db="EMBL/GenBank/DDBJ databases">
        <title>Genome-based taxonomic framework of Microbacterium strains isolated from marine environment, the description of four new species and reclassification of four preexisting species.</title>
        <authorList>
            <person name="Lee S.D."/>
            <person name="Kim S.-M."/>
            <person name="Byeon Y.-S."/>
            <person name="Yang H.L."/>
            <person name="Kim I.S."/>
        </authorList>
    </citation>
    <scope>NUCLEOTIDE SEQUENCE [LARGE SCALE GENOMIC DNA]</scope>
    <source>
        <strain evidence="1 2">KACC 20514</strain>
    </source>
</reference>